<evidence type="ECO:0000313" key="4">
    <source>
        <dbReference type="Proteomes" id="UP000566819"/>
    </source>
</evidence>
<dbReference type="AlphaFoldDB" id="A0A8H4RFP8"/>
<organism evidence="3 4">
    <name type="scientific">Cudoniella acicularis</name>
    <dbReference type="NCBI Taxonomy" id="354080"/>
    <lineage>
        <taxon>Eukaryota</taxon>
        <taxon>Fungi</taxon>
        <taxon>Dikarya</taxon>
        <taxon>Ascomycota</taxon>
        <taxon>Pezizomycotina</taxon>
        <taxon>Leotiomycetes</taxon>
        <taxon>Helotiales</taxon>
        <taxon>Tricladiaceae</taxon>
        <taxon>Cudoniella</taxon>
    </lineage>
</organism>
<gene>
    <name evidence="3" type="ORF">G7Y89_g10085</name>
</gene>
<dbReference type="Proteomes" id="UP000566819">
    <property type="component" value="Unassembled WGS sequence"/>
</dbReference>
<keyword evidence="4" id="KW-1185">Reference proteome</keyword>
<protein>
    <recommendedName>
        <fullName evidence="2">2EXR domain-containing protein</fullName>
    </recommendedName>
</protein>
<comment type="caution">
    <text evidence="3">The sequence shown here is derived from an EMBL/GenBank/DDBJ whole genome shotgun (WGS) entry which is preliminary data.</text>
</comment>
<reference evidence="3 4" key="1">
    <citation type="submission" date="2020-03" db="EMBL/GenBank/DDBJ databases">
        <title>Draft Genome Sequence of Cudoniella acicularis.</title>
        <authorList>
            <person name="Buettner E."/>
            <person name="Kellner H."/>
        </authorList>
    </citation>
    <scope>NUCLEOTIDE SEQUENCE [LARGE SCALE GENOMIC DNA]</scope>
    <source>
        <strain evidence="3 4">DSM 108380</strain>
    </source>
</reference>
<dbReference type="Pfam" id="PF20150">
    <property type="entry name" value="2EXR"/>
    <property type="match status" value="1"/>
</dbReference>
<accession>A0A8H4RFP8</accession>
<evidence type="ECO:0000256" key="1">
    <source>
        <dbReference type="SAM" id="Coils"/>
    </source>
</evidence>
<keyword evidence="1" id="KW-0175">Coiled coil</keyword>
<sequence length="217" mass="25423">MASQDDVQATPKGFVQVSQEIYNQAQRSLDDLQKEAANLREDNEAKLRKIERLKTESQSKEIDLLRRKQSISGAELERLQCNPGPVDFPHFPDLPPEIRRLIWDWSPQIHTIVFYEEYNSHSQAMDIMRSCREARAQGRKSNFSHYLYGLQSCQHGFKRGRSRMEELVSQFVHTDVDTIFFHSWQPEDFEVHCNNCSWRMKSNDPLNASCPLGHHLY</sequence>
<feature type="domain" description="2EXR" evidence="2">
    <location>
        <begin position="88"/>
        <end position="145"/>
    </location>
</feature>
<name>A0A8H4RFP8_9HELO</name>
<evidence type="ECO:0000313" key="3">
    <source>
        <dbReference type="EMBL" id="KAF4628068.1"/>
    </source>
</evidence>
<dbReference type="OrthoDB" id="3541236at2759"/>
<feature type="coiled-coil region" evidence="1">
    <location>
        <begin position="15"/>
        <end position="56"/>
    </location>
</feature>
<proteinExistence type="predicted"/>
<dbReference type="InterPro" id="IPR045518">
    <property type="entry name" value="2EXR"/>
</dbReference>
<dbReference type="EMBL" id="JAAMPI010000866">
    <property type="protein sequence ID" value="KAF4628068.1"/>
    <property type="molecule type" value="Genomic_DNA"/>
</dbReference>
<evidence type="ECO:0000259" key="2">
    <source>
        <dbReference type="Pfam" id="PF20150"/>
    </source>
</evidence>